<dbReference type="Proteomes" id="UP000054729">
    <property type="component" value="Unassembled WGS sequence"/>
</dbReference>
<accession>A0A0W1ABW0</accession>
<gene>
    <name evidence="2" type="ORF">Lwal_1526</name>
</gene>
<feature type="transmembrane region" description="Helical" evidence="1">
    <location>
        <begin position="7"/>
        <end position="25"/>
    </location>
</feature>
<evidence type="ECO:0000256" key="1">
    <source>
        <dbReference type="SAM" id="Phobius"/>
    </source>
</evidence>
<organism evidence="2 3">
    <name type="scientific">Legionella waltersii</name>
    <dbReference type="NCBI Taxonomy" id="66969"/>
    <lineage>
        <taxon>Bacteria</taxon>
        <taxon>Pseudomonadati</taxon>
        <taxon>Pseudomonadota</taxon>
        <taxon>Gammaproteobacteria</taxon>
        <taxon>Legionellales</taxon>
        <taxon>Legionellaceae</taxon>
        <taxon>Legionella</taxon>
    </lineage>
</organism>
<dbReference type="PATRIC" id="fig|66969.6.peg.1664"/>
<name>A0A0W1ABW0_9GAMM</name>
<keyword evidence="1" id="KW-0812">Transmembrane</keyword>
<sequence length="52" mass="6009">MRFLKTLFNLLSRAMLMMAFVIFVISCDENDKQVLEEQSRPVKAIQIGSMKS</sequence>
<keyword evidence="3" id="KW-1185">Reference proteome</keyword>
<evidence type="ECO:0000313" key="2">
    <source>
        <dbReference type="EMBL" id="KTD78756.1"/>
    </source>
</evidence>
<dbReference type="AlphaFoldDB" id="A0A0W1ABW0"/>
<dbReference type="RefSeq" id="WP_157066271.1">
    <property type="nucleotide sequence ID" value="NZ_CAAAIQ010000015.1"/>
</dbReference>
<dbReference type="STRING" id="66969.Lwal_1526"/>
<evidence type="ECO:0000313" key="3">
    <source>
        <dbReference type="Proteomes" id="UP000054729"/>
    </source>
</evidence>
<dbReference type="EMBL" id="LNZB01000038">
    <property type="protein sequence ID" value="KTD78756.1"/>
    <property type="molecule type" value="Genomic_DNA"/>
</dbReference>
<dbReference type="PROSITE" id="PS51257">
    <property type="entry name" value="PROKAR_LIPOPROTEIN"/>
    <property type="match status" value="1"/>
</dbReference>
<comment type="caution">
    <text evidence="2">The sequence shown here is derived from an EMBL/GenBank/DDBJ whole genome shotgun (WGS) entry which is preliminary data.</text>
</comment>
<reference evidence="2 3" key="1">
    <citation type="submission" date="2015-11" db="EMBL/GenBank/DDBJ databases">
        <title>Genomic analysis of 38 Legionella species identifies large and diverse effector repertoires.</title>
        <authorList>
            <person name="Burstein D."/>
            <person name="Amaro F."/>
            <person name="Zusman T."/>
            <person name="Lifshitz Z."/>
            <person name="Cohen O."/>
            <person name="Gilbert J.A."/>
            <person name="Pupko T."/>
            <person name="Shuman H.A."/>
            <person name="Segal G."/>
        </authorList>
    </citation>
    <scope>NUCLEOTIDE SEQUENCE [LARGE SCALE GENOMIC DNA]</scope>
    <source>
        <strain evidence="2 3">ATCC 51914</strain>
    </source>
</reference>
<proteinExistence type="predicted"/>
<keyword evidence="1" id="KW-1133">Transmembrane helix</keyword>
<keyword evidence="1" id="KW-0472">Membrane</keyword>
<protein>
    <submittedName>
        <fullName evidence="2">Uncharacterized protein</fullName>
    </submittedName>
</protein>